<evidence type="ECO:0000256" key="1">
    <source>
        <dbReference type="ARBA" id="ARBA00022490"/>
    </source>
</evidence>
<keyword evidence="1 6" id="KW-0963">Cytoplasm</keyword>
<proteinExistence type="inferred from homology"/>
<dbReference type="Proteomes" id="UP000503297">
    <property type="component" value="Chromosome"/>
</dbReference>
<dbReference type="EC" id="3.1.13.1" evidence="6"/>
<dbReference type="KEGG" id="bwa:HLV38_00185"/>
<dbReference type="InterPro" id="IPR050180">
    <property type="entry name" value="RNR_Ribonuclease"/>
</dbReference>
<dbReference type="CDD" id="cd04471">
    <property type="entry name" value="S1_RNase_R"/>
    <property type="match status" value="1"/>
</dbReference>
<evidence type="ECO:0000256" key="3">
    <source>
        <dbReference type="ARBA" id="ARBA00022801"/>
    </source>
</evidence>
<dbReference type="Gene3D" id="2.40.50.140">
    <property type="entry name" value="Nucleic acid-binding proteins"/>
    <property type="match status" value="1"/>
</dbReference>
<dbReference type="RefSeq" id="WP_173163352.1">
    <property type="nucleotide sequence ID" value="NZ_CP053716.1"/>
</dbReference>
<evidence type="ECO:0000256" key="6">
    <source>
        <dbReference type="HAMAP-Rule" id="MF_01895"/>
    </source>
</evidence>
<dbReference type="InterPro" id="IPR001900">
    <property type="entry name" value="RNase_II/R"/>
</dbReference>
<dbReference type="AlphaFoldDB" id="A0A6M8J0M7"/>
<evidence type="ECO:0000256" key="2">
    <source>
        <dbReference type="ARBA" id="ARBA00022722"/>
    </source>
</evidence>
<evidence type="ECO:0000313" key="8">
    <source>
        <dbReference type="EMBL" id="QKF06711.1"/>
    </source>
</evidence>
<dbReference type="PROSITE" id="PS50126">
    <property type="entry name" value="S1"/>
    <property type="match status" value="1"/>
</dbReference>
<evidence type="ECO:0000313" key="9">
    <source>
        <dbReference type="Proteomes" id="UP000503297"/>
    </source>
</evidence>
<dbReference type="InterPro" id="IPR040476">
    <property type="entry name" value="CSD2"/>
</dbReference>
<evidence type="ECO:0000256" key="4">
    <source>
        <dbReference type="ARBA" id="ARBA00022839"/>
    </source>
</evidence>
<evidence type="ECO:0000259" key="7">
    <source>
        <dbReference type="PROSITE" id="PS50126"/>
    </source>
</evidence>
<dbReference type="InterPro" id="IPR012340">
    <property type="entry name" value="NA-bd_OB-fold"/>
</dbReference>
<comment type="subcellular location">
    <subcellularLocation>
        <location evidence="6">Cytoplasm</location>
    </subcellularLocation>
</comment>
<dbReference type="Pfam" id="PF00773">
    <property type="entry name" value="RNB"/>
    <property type="match status" value="1"/>
</dbReference>
<dbReference type="SUPFAM" id="SSF50249">
    <property type="entry name" value="Nucleic acid-binding proteins"/>
    <property type="match status" value="2"/>
</dbReference>
<feature type="domain" description="S1 motif" evidence="7">
    <location>
        <begin position="637"/>
        <end position="717"/>
    </location>
</feature>
<reference evidence="9" key="1">
    <citation type="submission" date="2020-05" db="EMBL/GenBank/DDBJ databases">
        <title>Novel species in genus Nocardioides.</title>
        <authorList>
            <person name="Zhang G."/>
        </authorList>
    </citation>
    <scope>NUCLEOTIDE SEQUENCE [LARGE SCALE GENOMIC DNA]</scope>
    <source>
        <strain evidence="9">zg-1050</strain>
    </source>
</reference>
<keyword evidence="3 6" id="KW-0378">Hydrolase</keyword>
<organism evidence="8 9">
    <name type="scientific">Berryella wangjianweii</name>
    <dbReference type="NCBI Taxonomy" id="2734634"/>
    <lineage>
        <taxon>Bacteria</taxon>
        <taxon>Bacillati</taxon>
        <taxon>Actinomycetota</taxon>
        <taxon>Coriobacteriia</taxon>
        <taxon>Eggerthellales</taxon>
        <taxon>Eggerthellaceae</taxon>
        <taxon>Berryella</taxon>
    </lineage>
</organism>
<gene>
    <name evidence="6" type="primary">rnr</name>
    <name evidence="8" type="ORF">HLV38_00185</name>
</gene>
<evidence type="ECO:0000256" key="5">
    <source>
        <dbReference type="ARBA" id="ARBA00022884"/>
    </source>
</evidence>
<keyword evidence="9" id="KW-1185">Reference proteome</keyword>
<dbReference type="PROSITE" id="PS01175">
    <property type="entry name" value="RIBONUCLEASE_II"/>
    <property type="match status" value="1"/>
</dbReference>
<dbReference type="InterPro" id="IPR003029">
    <property type="entry name" value="S1_domain"/>
</dbReference>
<dbReference type="PANTHER" id="PTHR23355">
    <property type="entry name" value="RIBONUCLEASE"/>
    <property type="match status" value="1"/>
</dbReference>
<name>A0A6M8J0M7_9ACTN</name>
<dbReference type="GO" id="GO:0008859">
    <property type="term" value="F:exoribonuclease II activity"/>
    <property type="evidence" value="ECO:0007669"/>
    <property type="project" value="UniProtKB-UniRule"/>
</dbReference>
<dbReference type="PANTHER" id="PTHR23355:SF9">
    <property type="entry name" value="DIS3-LIKE EXONUCLEASE 2"/>
    <property type="match status" value="1"/>
</dbReference>
<dbReference type="GO" id="GO:0006402">
    <property type="term" value="P:mRNA catabolic process"/>
    <property type="evidence" value="ECO:0007669"/>
    <property type="project" value="TreeGrafter"/>
</dbReference>
<dbReference type="SMART" id="SM00955">
    <property type="entry name" value="RNB"/>
    <property type="match status" value="1"/>
</dbReference>
<keyword evidence="4 6" id="KW-0269">Exonuclease</keyword>
<dbReference type="Pfam" id="PF00575">
    <property type="entry name" value="S1"/>
    <property type="match status" value="1"/>
</dbReference>
<sequence length="723" mass="78377">MARGSGIVSTAEGEFFVPASHVNGAFDGDFVELSPLPGQHRRDRRLPGASGAADHRRAARVARVLERAHTHVVGTYRVGEPFGVVTPHDERIPYDVFILNSLVAGSVPNGALVNVRIEDWPTRYTPATGVVEEVLGDCFDERVMIDLIVAAHQLETEFSTASLEEAAAADLGDQQALREGYRDIRDRLAFTVDPVDARDYDDALSFEAVSAGDADAPRGSVWRVGVHIADVSRYVPWGSAIDGEARRRATSAYLVDRVIPMLPERLSNDLCSLVPHATRLCMTVDLYLDARGRVLSSRMYPALMRSQARLTYDFALALLQGEGVGAGGIGMDGVCGPCGAGESREKVRPREAGAVAHACKANEAVRAGEADATGAEAARAVGARRLPNEACVYDEALVPALRERLVGLSGVAQARKELRRQRGGLDFDTVEAKVVLDDAGVPREVRLREKTLATELVEEAMIMANEAVARYLRRSDFPSLYRVHEAPDADELEALVSVLQEFSWMDASLAAGVAAGSAHALARAMEACAGRPEHDLVCMVCLRSMKRAAYAAQPAGHYGLASDDYTHFTSPIRRYPDLVVHRMLKARLFGKDGLFDQQVAALRQIAEHSSQAERRAEAAARDSQQAKMVELMEGSVGSVFSAQVSGVTGFGLFVRLENTAEGLLPASALGREYFSFDPLRRTLTGQGSGRTYRLGQHLAVRLDEADRVTRRLTFSRAGTDEPA</sequence>
<dbReference type="SMART" id="SM00316">
    <property type="entry name" value="S1"/>
    <property type="match status" value="1"/>
</dbReference>
<comment type="catalytic activity">
    <reaction evidence="6">
        <text>Exonucleolytic cleavage in the 3'- to 5'-direction to yield nucleoside 5'-phosphates.</text>
        <dbReference type="EC" id="3.1.13.1"/>
    </reaction>
</comment>
<keyword evidence="5 6" id="KW-0694">RNA-binding</keyword>
<dbReference type="InterPro" id="IPR011805">
    <property type="entry name" value="RNase_R"/>
</dbReference>
<dbReference type="HAMAP" id="MF_01895">
    <property type="entry name" value="RNase_R"/>
    <property type="match status" value="1"/>
</dbReference>
<dbReference type="GO" id="GO:0005829">
    <property type="term" value="C:cytosol"/>
    <property type="evidence" value="ECO:0007669"/>
    <property type="project" value="TreeGrafter"/>
</dbReference>
<comment type="function">
    <text evidence="6">3'-5' exoribonuclease that releases 5'-nucleoside monophosphates and is involved in maturation of structured RNAs.</text>
</comment>
<dbReference type="InterPro" id="IPR022966">
    <property type="entry name" value="RNase_II/R_CS"/>
</dbReference>
<dbReference type="GO" id="GO:0003723">
    <property type="term" value="F:RNA binding"/>
    <property type="evidence" value="ECO:0007669"/>
    <property type="project" value="UniProtKB-UniRule"/>
</dbReference>
<keyword evidence="2 6" id="KW-0540">Nuclease</keyword>
<accession>A0A6M8J0M7</accession>
<dbReference type="EMBL" id="CP053716">
    <property type="protein sequence ID" value="QKF06711.1"/>
    <property type="molecule type" value="Genomic_DNA"/>
</dbReference>
<comment type="similarity">
    <text evidence="6">Belongs to the RNR ribonuclease family. RNase R subfamily.</text>
</comment>
<protein>
    <recommendedName>
        <fullName evidence="6">Ribonuclease R</fullName>
        <shortName evidence="6">RNase R</shortName>
        <ecNumber evidence="6">3.1.13.1</ecNumber>
    </recommendedName>
</protein>
<dbReference type="Pfam" id="PF17876">
    <property type="entry name" value="CSD2"/>
    <property type="match status" value="1"/>
</dbReference>